<organism evidence="1 2">
    <name type="scientific">Lentinula detonsa</name>
    <dbReference type="NCBI Taxonomy" id="2804962"/>
    <lineage>
        <taxon>Eukaryota</taxon>
        <taxon>Fungi</taxon>
        <taxon>Dikarya</taxon>
        <taxon>Basidiomycota</taxon>
        <taxon>Agaricomycotina</taxon>
        <taxon>Agaricomycetes</taxon>
        <taxon>Agaricomycetidae</taxon>
        <taxon>Agaricales</taxon>
        <taxon>Marasmiineae</taxon>
        <taxon>Omphalotaceae</taxon>
        <taxon>Lentinula</taxon>
    </lineage>
</organism>
<gene>
    <name evidence="1" type="ORF">F5890DRAFT_1531697</name>
</gene>
<accession>A0AA38PVL5</accession>
<comment type="caution">
    <text evidence="1">The sequence shown here is derived from an EMBL/GenBank/DDBJ whole genome shotgun (WGS) entry which is preliminary data.</text>
</comment>
<dbReference type="Proteomes" id="UP001163850">
    <property type="component" value="Unassembled WGS sequence"/>
</dbReference>
<dbReference type="EMBL" id="MU802077">
    <property type="protein sequence ID" value="KAJ3982103.1"/>
    <property type="molecule type" value="Genomic_DNA"/>
</dbReference>
<reference evidence="1" key="1">
    <citation type="submission" date="2022-08" db="EMBL/GenBank/DDBJ databases">
        <authorList>
            <consortium name="DOE Joint Genome Institute"/>
            <person name="Min B."/>
            <person name="Riley R."/>
            <person name="Sierra-Patev S."/>
            <person name="Naranjo-Ortiz M."/>
            <person name="Looney B."/>
            <person name="Konkel Z."/>
            <person name="Slot J.C."/>
            <person name="Sakamoto Y."/>
            <person name="Steenwyk J.L."/>
            <person name="Rokas A."/>
            <person name="Carro J."/>
            <person name="Camarero S."/>
            <person name="Ferreira P."/>
            <person name="Molpeceres G."/>
            <person name="Ruiz-Duenas F.J."/>
            <person name="Serrano A."/>
            <person name="Henrissat B."/>
            <person name="Drula E."/>
            <person name="Hughes K.W."/>
            <person name="Mata J.L."/>
            <person name="Ishikawa N.K."/>
            <person name="Vargas-Isla R."/>
            <person name="Ushijima S."/>
            <person name="Smith C.A."/>
            <person name="Ahrendt S."/>
            <person name="Andreopoulos W."/>
            <person name="He G."/>
            <person name="Labutti K."/>
            <person name="Lipzen A."/>
            <person name="Ng V."/>
            <person name="Sandor L."/>
            <person name="Barry K."/>
            <person name="Martinez A.T."/>
            <person name="Xiao Y."/>
            <person name="Gibbons J.G."/>
            <person name="Terashima K."/>
            <person name="Hibbett D.S."/>
            <person name="Grigoriev I.V."/>
        </authorList>
    </citation>
    <scope>NUCLEOTIDE SEQUENCE</scope>
    <source>
        <strain evidence="1">TFB7829</strain>
    </source>
</reference>
<name>A0AA38PVL5_9AGAR</name>
<dbReference type="AlphaFoldDB" id="A0AA38PVL5"/>
<proteinExistence type="predicted"/>
<evidence type="ECO:0000313" key="2">
    <source>
        <dbReference type="Proteomes" id="UP001163850"/>
    </source>
</evidence>
<evidence type="ECO:0000313" key="1">
    <source>
        <dbReference type="EMBL" id="KAJ3982103.1"/>
    </source>
</evidence>
<sequence>MTLSVPSSVSLLQNNYICTSAAAVGLLAYHNSSSKQYCFHAATFLKVVGRRTSATIFTDVPRLLLSFTRSGFINLGLYLGHLKNTSLSPRCILKRLYNRFRHFLIPWWPGGPRLPYSTYPTQEAEQRYWDSARAFRRQLQSLDARFCAPCSSSLKMKNDYEQRVPVISSYQPALPALRNSRDVGRSLGSGYEKEKEKKYFLTTKAFCKWHRMTFPDQPSLKPLTAARLKETYSGTEKQEIHRISRLVPNKKAFQKNDNLLDSRRYYYRDMWDSWQEKHSVDVVEVIFETE</sequence>
<protein>
    <submittedName>
        <fullName evidence="1">Uncharacterized protein</fullName>
    </submittedName>
</protein>